<dbReference type="Pfam" id="PF00892">
    <property type="entry name" value="EamA"/>
    <property type="match status" value="1"/>
</dbReference>
<feature type="domain" description="EamA" evidence="2">
    <location>
        <begin position="2"/>
        <end position="55"/>
    </location>
</feature>
<organism evidence="3">
    <name type="scientific">marine metagenome</name>
    <dbReference type="NCBI Taxonomy" id="408172"/>
    <lineage>
        <taxon>unclassified sequences</taxon>
        <taxon>metagenomes</taxon>
        <taxon>ecological metagenomes</taxon>
    </lineage>
</organism>
<dbReference type="AlphaFoldDB" id="A0A383ECA4"/>
<protein>
    <recommendedName>
        <fullName evidence="2">EamA domain-containing protein</fullName>
    </recommendedName>
</protein>
<sequence length="58" mass="6592">MAMVAAMLIWGISWPSAKITGRYADPELIMIWRFIFAAATMTSIMFFMGIKSKFPKKS</sequence>
<feature type="non-terminal residue" evidence="3">
    <location>
        <position position="58"/>
    </location>
</feature>
<evidence type="ECO:0000259" key="2">
    <source>
        <dbReference type="Pfam" id="PF00892"/>
    </source>
</evidence>
<keyword evidence="1" id="KW-0812">Transmembrane</keyword>
<keyword evidence="1" id="KW-1133">Transmembrane helix</keyword>
<feature type="transmembrane region" description="Helical" evidence="1">
    <location>
        <begin position="31"/>
        <end position="50"/>
    </location>
</feature>
<evidence type="ECO:0000313" key="3">
    <source>
        <dbReference type="EMBL" id="SVE54244.1"/>
    </source>
</evidence>
<keyword evidence="1" id="KW-0472">Membrane</keyword>
<dbReference type="InterPro" id="IPR000620">
    <property type="entry name" value="EamA_dom"/>
</dbReference>
<dbReference type="GO" id="GO:0016020">
    <property type="term" value="C:membrane"/>
    <property type="evidence" value="ECO:0007669"/>
    <property type="project" value="InterPro"/>
</dbReference>
<proteinExistence type="predicted"/>
<accession>A0A383ECA4</accession>
<dbReference type="EMBL" id="UINC01224567">
    <property type="protein sequence ID" value="SVE54244.1"/>
    <property type="molecule type" value="Genomic_DNA"/>
</dbReference>
<reference evidence="3" key="1">
    <citation type="submission" date="2018-05" db="EMBL/GenBank/DDBJ databases">
        <authorList>
            <person name="Lanie J.A."/>
            <person name="Ng W.-L."/>
            <person name="Kazmierczak K.M."/>
            <person name="Andrzejewski T.M."/>
            <person name="Davidsen T.M."/>
            <person name="Wayne K.J."/>
            <person name="Tettelin H."/>
            <person name="Glass J.I."/>
            <person name="Rusch D."/>
            <person name="Podicherti R."/>
            <person name="Tsui H.-C.T."/>
            <person name="Winkler M.E."/>
        </authorList>
    </citation>
    <scope>NUCLEOTIDE SEQUENCE</scope>
</reference>
<name>A0A383ECA4_9ZZZZ</name>
<evidence type="ECO:0000256" key="1">
    <source>
        <dbReference type="SAM" id="Phobius"/>
    </source>
</evidence>
<gene>
    <name evidence="3" type="ORF">METZ01_LOCUS507098</name>
</gene>